<dbReference type="Gene3D" id="1.10.1370.10">
    <property type="entry name" value="Neurolysin, domain 3"/>
    <property type="match status" value="1"/>
</dbReference>
<evidence type="ECO:0000313" key="2">
    <source>
        <dbReference type="Proteomes" id="UP000275777"/>
    </source>
</evidence>
<gene>
    <name evidence="1" type="primary">prlC_2</name>
    <name evidence="1" type="ORF">NCTC9695_01216</name>
</gene>
<accession>A0A447T7E5</accession>
<dbReference type="PANTHER" id="PTHR43660">
    <property type="entry name" value="DIPEPTIDYL CARBOXYPEPTIDASE"/>
    <property type="match status" value="1"/>
</dbReference>
<dbReference type="SUPFAM" id="SSF55486">
    <property type="entry name" value="Metalloproteases ('zincins'), catalytic domain"/>
    <property type="match status" value="1"/>
</dbReference>
<name>A0A447T7E5_CHRVL</name>
<protein>
    <submittedName>
        <fullName evidence="1">Oligopeptidase A</fullName>
        <ecNumber evidence="1">3.4.24.70</ecNumber>
    </submittedName>
</protein>
<dbReference type="EC" id="3.4.24.70" evidence="1"/>
<dbReference type="InterPro" id="IPR024077">
    <property type="entry name" value="Neurolysin/TOP_dom2"/>
</dbReference>
<reference evidence="1 2" key="1">
    <citation type="submission" date="2018-12" db="EMBL/GenBank/DDBJ databases">
        <authorList>
            <consortium name="Pathogen Informatics"/>
        </authorList>
    </citation>
    <scope>NUCLEOTIDE SEQUENCE [LARGE SCALE GENOMIC DNA]</scope>
    <source>
        <strain evidence="1 2">NCTC9695</strain>
    </source>
</reference>
<dbReference type="GO" id="GO:0004222">
    <property type="term" value="F:metalloendopeptidase activity"/>
    <property type="evidence" value="ECO:0007669"/>
    <property type="project" value="UniProtKB-EC"/>
</dbReference>
<organism evidence="1 2">
    <name type="scientific">Chromobacterium violaceum</name>
    <dbReference type="NCBI Taxonomy" id="536"/>
    <lineage>
        <taxon>Bacteria</taxon>
        <taxon>Pseudomonadati</taxon>
        <taxon>Pseudomonadota</taxon>
        <taxon>Betaproteobacteria</taxon>
        <taxon>Neisseriales</taxon>
        <taxon>Chromobacteriaceae</taxon>
        <taxon>Chromobacterium</taxon>
    </lineage>
</organism>
<proteinExistence type="predicted"/>
<dbReference type="GO" id="GO:0006508">
    <property type="term" value="P:proteolysis"/>
    <property type="evidence" value="ECO:0007669"/>
    <property type="project" value="InterPro"/>
</dbReference>
<dbReference type="PANTHER" id="PTHR43660:SF1">
    <property type="entry name" value="DIPEPTIDYL CARBOXYPEPTIDASE"/>
    <property type="match status" value="1"/>
</dbReference>
<evidence type="ECO:0000313" key="1">
    <source>
        <dbReference type="EMBL" id="VEB40813.1"/>
    </source>
</evidence>
<dbReference type="AlphaFoldDB" id="A0A447T7E5"/>
<keyword evidence="1" id="KW-0378">Hydrolase</keyword>
<sequence length="180" mass="19774">MAANPAFAAASAAQKKVIENDLRDFRLAGAELPDAQKARFAELSSRLAELSNQFSQHVMDATDGFSLYIEDVAELAGIPKDTLAMYAAMAEADGQPGKYKLGLQFPLLFPVLQYADNRALREKLYEANAKRASEFGPAEQDNGPLIREKLKLAAEEAQLLASPTTPSCRCTPRWRKARSR</sequence>
<dbReference type="InterPro" id="IPR045090">
    <property type="entry name" value="Pept_M3A_M3B"/>
</dbReference>
<dbReference type="Proteomes" id="UP000275777">
    <property type="component" value="Chromosome"/>
</dbReference>
<dbReference type="EMBL" id="LR134182">
    <property type="protein sequence ID" value="VEB40813.1"/>
    <property type="molecule type" value="Genomic_DNA"/>
</dbReference>